<accession>A0ABP8C1L2</accession>
<dbReference type="InterPro" id="IPR050179">
    <property type="entry name" value="Trans_hexapeptide_repeat"/>
</dbReference>
<name>A0ABP8C1L2_9FLAO</name>
<dbReference type="RefSeq" id="WP_344786539.1">
    <property type="nucleotide sequence ID" value="NZ_BAABCA010000001.1"/>
</dbReference>
<dbReference type="Gene3D" id="2.160.10.10">
    <property type="entry name" value="Hexapeptide repeat proteins"/>
    <property type="match status" value="1"/>
</dbReference>
<dbReference type="EMBL" id="BAABCA010000001">
    <property type="protein sequence ID" value="GAA4231941.1"/>
    <property type="molecule type" value="Genomic_DNA"/>
</dbReference>
<dbReference type="Proteomes" id="UP001501496">
    <property type="component" value="Unassembled WGS sequence"/>
</dbReference>
<feature type="domain" description="PglD N-terminal" evidence="2">
    <location>
        <begin position="3"/>
        <end position="82"/>
    </location>
</feature>
<organism evidence="3 4">
    <name type="scientific">Postechiella marina</name>
    <dbReference type="NCBI Taxonomy" id="943941"/>
    <lineage>
        <taxon>Bacteria</taxon>
        <taxon>Pseudomonadati</taxon>
        <taxon>Bacteroidota</taxon>
        <taxon>Flavobacteriia</taxon>
        <taxon>Flavobacteriales</taxon>
        <taxon>Flavobacteriaceae</taxon>
        <taxon>Postechiella</taxon>
    </lineage>
</organism>
<proteinExistence type="inferred from homology"/>
<dbReference type="InterPro" id="IPR020019">
    <property type="entry name" value="AcTrfase_PglD-like"/>
</dbReference>
<dbReference type="InterPro" id="IPR041561">
    <property type="entry name" value="PglD_N"/>
</dbReference>
<dbReference type="CDD" id="cd03360">
    <property type="entry name" value="LbH_AT_putative"/>
    <property type="match status" value="1"/>
</dbReference>
<keyword evidence="4" id="KW-1185">Reference proteome</keyword>
<dbReference type="Gene3D" id="3.40.50.20">
    <property type="match status" value="1"/>
</dbReference>
<sequence>MKNIVIIGASGHARMIIDIIERQEDLKIIGLIDSYKTIGESLFNYKVIGTEDAIPDLIKSKTIVGGIIAIGDNYQRYQMFLKLSKTCVNFEYINAIHPSAIIGKDTLIGIGTVLMPYATVNANSKVGSHCIVNTQSSLGHDSIMENFSSLGPGSNTGGHVTIKTSSAICIGACITGGITIEKHSVVGAGSVVLKNINAFKLAYGNPTIEIRDREINESYF</sequence>
<dbReference type="PANTHER" id="PTHR43300:SF7">
    <property type="entry name" value="UDP-N-ACETYLBACILLOSAMINE N-ACETYLTRANSFERASE"/>
    <property type="match status" value="1"/>
</dbReference>
<dbReference type="NCBIfam" id="TIGR03570">
    <property type="entry name" value="NeuD_NnaD"/>
    <property type="match status" value="1"/>
</dbReference>
<dbReference type="InterPro" id="IPR011004">
    <property type="entry name" value="Trimer_LpxA-like_sf"/>
</dbReference>
<comment type="caution">
    <text evidence="3">The sequence shown here is derived from an EMBL/GenBank/DDBJ whole genome shotgun (WGS) entry which is preliminary data.</text>
</comment>
<gene>
    <name evidence="3" type="ORF">GCM10022291_05510</name>
</gene>
<evidence type="ECO:0000259" key="2">
    <source>
        <dbReference type="Pfam" id="PF17836"/>
    </source>
</evidence>
<reference evidence="4" key="1">
    <citation type="journal article" date="2019" name="Int. J. Syst. Evol. Microbiol.">
        <title>The Global Catalogue of Microorganisms (GCM) 10K type strain sequencing project: providing services to taxonomists for standard genome sequencing and annotation.</title>
        <authorList>
            <consortium name="The Broad Institute Genomics Platform"/>
            <consortium name="The Broad Institute Genome Sequencing Center for Infectious Disease"/>
            <person name="Wu L."/>
            <person name="Ma J."/>
        </authorList>
    </citation>
    <scope>NUCLEOTIDE SEQUENCE [LARGE SCALE GENOMIC DNA]</scope>
    <source>
        <strain evidence="4">JCM 17630</strain>
    </source>
</reference>
<evidence type="ECO:0000313" key="4">
    <source>
        <dbReference type="Proteomes" id="UP001501496"/>
    </source>
</evidence>
<evidence type="ECO:0000313" key="3">
    <source>
        <dbReference type="EMBL" id="GAA4231941.1"/>
    </source>
</evidence>
<comment type="similarity">
    <text evidence="1">Belongs to the transferase hexapeptide repeat family.</text>
</comment>
<dbReference type="SUPFAM" id="SSF51161">
    <property type="entry name" value="Trimeric LpxA-like enzymes"/>
    <property type="match status" value="1"/>
</dbReference>
<dbReference type="Pfam" id="PF17836">
    <property type="entry name" value="PglD_N"/>
    <property type="match status" value="1"/>
</dbReference>
<evidence type="ECO:0000256" key="1">
    <source>
        <dbReference type="ARBA" id="ARBA00007274"/>
    </source>
</evidence>
<protein>
    <submittedName>
        <fullName evidence="3">Acetyltransferase</fullName>
    </submittedName>
</protein>
<dbReference type="PANTHER" id="PTHR43300">
    <property type="entry name" value="ACETYLTRANSFERASE"/>
    <property type="match status" value="1"/>
</dbReference>